<feature type="transmembrane region" description="Helical" evidence="6">
    <location>
        <begin position="120"/>
        <end position="139"/>
    </location>
</feature>
<dbReference type="InterPro" id="IPR011701">
    <property type="entry name" value="MFS"/>
</dbReference>
<feature type="transmembrane region" description="Helical" evidence="6">
    <location>
        <begin position="348"/>
        <end position="374"/>
    </location>
</feature>
<evidence type="ECO:0000313" key="8">
    <source>
        <dbReference type="EMBL" id="PHM58105.1"/>
    </source>
</evidence>
<dbReference type="Gene3D" id="1.20.1720.10">
    <property type="entry name" value="Multidrug resistance protein D"/>
    <property type="match status" value="1"/>
</dbReference>
<feature type="transmembrane region" description="Helical" evidence="6">
    <location>
        <begin position="386"/>
        <end position="404"/>
    </location>
</feature>
<dbReference type="PANTHER" id="PTHR43124:SF3">
    <property type="entry name" value="CHLORAMPHENICOL EFFLUX PUMP RV0191"/>
    <property type="match status" value="1"/>
</dbReference>
<dbReference type="GO" id="GO:0005886">
    <property type="term" value="C:plasma membrane"/>
    <property type="evidence" value="ECO:0007669"/>
    <property type="project" value="UniProtKB-SubCell"/>
</dbReference>
<feature type="transmembrane region" description="Helical" evidence="6">
    <location>
        <begin position="292"/>
        <end position="309"/>
    </location>
</feature>
<feature type="domain" description="Major facilitator superfamily (MFS) profile" evidence="7">
    <location>
        <begin position="54"/>
        <end position="434"/>
    </location>
</feature>
<dbReference type="Proteomes" id="UP000225433">
    <property type="component" value="Unassembled WGS sequence"/>
</dbReference>
<dbReference type="InterPro" id="IPR020846">
    <property type="entry name" value="MFS_dom"/>
</dbReference>
<evidence type="ECO:0000256" key="3">
    <source>
        <dbReference type="ARBA" id="ARBA00022692"/>
    </source>
</evidence>
<feature type="transmembrane region" description="Helical" evidence="6">
    <location>
        <begin position="321"/>
        <end position="342"/>
    </location>
</feature>
<dbReference type="PANTHER" id="PTHR43124">
    <property type="entry name" value="PURINE EFFLUX PUMP PBUE"/>
    <property type="match status" value="1"/>
</dbReference>
<evidence type="ECO:0000256" key="6">
    <source>
        <dbReference type="SAM" id="Phobius"/>
    </source>
</evidence>
<feature type="transmembrane region" description="Helical" evidence="6">
    <location>
        <begin position="87"/>
        <end position="108"/>
    </location>
</feature>
<dbReference type="Pfam" id="PF07690">
    <property type="entry name" value="MFS_1"/>
    <property type="match status" value="1"/>
</dbReference>
<dbReference type="CDD" id="cd17474">
    <property type="entry name" value="MFS_YfmO_like"/>
    <property type="match status" value="1"/>
</dbReference>
<evidence type="ECO:0000259" key="7">
    <source>
        <dbReference type="PROSITE" id="PS50850"/>
    </source>
</evidence>
<keyword evidence="4 6" id="KW-1133">Transmembrane helix</keyword>
<evidence type="ECO:0000256" key="1">
    <source>
        <dbReference type="ARBA" id="ARBA00004651"/>
    </source>
</evidence>
<dbReference type="InterPro" id="IPR050189">
    <property type="entry name" value="MFS_Efflux_Transporters"/>
</dbReference>
<keyword evidence="5 6" id="KW-0472">Membrane</keyword>
<evidence type="ECO:0000256" key="5">
    <source>
        <dbReference type="ARBA" id="ARBA00023136"/>
    </source>
</evidence>
<feature type="transmembrane region" description="Helical" evidence="6">
    <location>
        <begin position="145"/>
        <end position="170"/>
    </location>
</feature>
<gene>
    <name evidence="8" type="ORF">Xhom_01116</name>
</gene>
<dbReference type="AlphaFoldDB" id="A0A2G0QFU7"/>
<comment type="caution">
    <text evidence="8">The sequence shown here is derived from an EMBL/GenBank/DDBJ whole genome shotgun (WGS) entry which is preliminary data.</text>
</comment>
<keyword evidence="2" id="KW-1003">Cell membrane</keyword>
<dbReference type="PRINTS" id="PR01036">
    <property type="entry name" value="TCRTETB"/>
</dbReference>
<evidence type="ECO:0000256" key="4">
    <source>
        <dbReference type="ARBA" id="ARBA00022989"/>
    </source>
</evidence>
<accession>A0A2G0QFU7</accession>
<feature type="transmembrane region" description="Helical" evidence="6">
    <location>
        <begin position="182"/>
        <end position="201"/>
    </location>
</feature>
<dbReference type="EMBL" id="NJAI01000001">
    <property type="protein sequence ID" value="PHM58105.1"/>
    <property type="molecule type" value="Genomic_DNA"/>
</dbReference>
<dbReference type="STRING" id="351679.A9255_17030"/>
<name>A0A2G0QFU7_XENHO</name>
<keyword evidence="3 6" id="KW-0812">Transmembrane</keyword>
<proteinExistence type="predicted"/>
<sequence length="436" mass="48854">MTISKETILDILAKTANEDLYKSDELIIIYLVSLETKWRITMSQRVPIRNIKTIFYLVCFSAFFGSLAQNIYIPVIPTIKELFNTSLPLVNLSVSAFTFVLAVMQIVYGSLADSKGRKAILLPGLAISVIGSIGCAMTSDIYGLIFFRVIQAIGIAAVPVIAATIIGDLYEDQHRAKAISTYQMLLTLAPAYGPLLGGYLAEWNGYVAIFQFLAIIGGILIIGNLFWLPETKPIQPENSQNAHFYFRRILSDRIAQSVFCISFMLFYCYFCFLTFLPIILNSEYNFNSADIGWMYIPMSFAMIAGSYSYRLIHQRFSQRNGIIVSSLLNLVLILLFAMTYQFGISTLIVVTALYGFTLGLSTPTHAALLLARFVEERATVIGLYNFIRYIGMAVGPMTGSFLLFNNHYEWIFLVGAVLFALAIGFTIIMTQRHDKQ</sequence>
<dbReference type="SUPFAM" id="SSF103473">
    <property type="entry name" value="MFS general substrate transporter"/>
    <property type="match status" value="1"/>
</dbReference>
<feature type="transmembrane region" description="Helical" evidence="6">
    <location>
        <begin position="54"/>
        <end position="75"/>
    </location>
</feature>
<reference evidence="8 9" key="1">
    <citation type="journal article" date="2017" name="Nat. Microbiol.">
        <title>Natural product diversity associated with the nematode symbionts Photorhabdus and Xenorhabdus.</title>
        <authorList>
            <person name="Tobias N.J."/>
            <person name="Wolff H."/>
            <person name="Djahanschiri B."/>
            <person name="Grundmann F."/>
            <person name="Kronenwerth M."/>
            <person name="Shi Y.M."/>
            <person name="Simonyi S."/>
            <person name="Grun P."/>
            <person name="Shapiro-Ilan D."/>
            <person name="Pidot S.J."/>
            <person name="Stinear T.P."/>
            <person name="Ebersberger I."/>
            <person name="Bode H.B."/>
        </authorList>
    </citation>
    <scope>NUCLEOTIDE SEQUENCE [LARGE SCALE GENOMIC DNA]</scope>
    <source>
        <strain evidence="8 9">DSM 17903</strain>
    </source>
</reference>
<feature type="transmembrane region" description="Helical" evidence="6">
    <location>
        <begin position="257"/>
        <end position="280"/>
    </location>
</feature>
<dbReference type="GO" id="GO:0022857">
    <property type="term" value="F:transmembrane transporter activity"/>
    <property type="evidence" value="ECO:0007669"/>
    <property type="project" value="InterPro"/>
</dbReference>
<evidence type="ECO:0000313" key="9">
    <source>
        <dbReference type="Proteomes" id="UP000225433"/>
    </source>
</evidence>
<evidence type="ECO:0000256" key="2">
    <source>
        <dbReference type="ARBA" id="ARBA00022475"/>
    </source>
</evidence>
<comment type="subcellular location">
    <subcellularLocation>
        <location evidence="1">Cell membrane</location>
        <topology evidence="1">Multi-pass membrane protein</topology>
    </subcellularLocation>
</comment>
<dbReference type="InterPro" id="IPR036259">
    <property type="entry name" value="MFS_trans_sf"/>
</dbReference>
<organism evidence="8 9">
    <name type="scientific">Xenorhabdus hominickii</name>
    <dbReference type="NCBI Taxonomy" id="351679"/>
    <lineage>
        <taxon>Bacteria</taxon>
        <taxon>Pseudomonadati</taxon>
        <taxon>Pseudomonadota</taxon>
        <taxon>Gammaproteobacteria</taxon>
        <taxon>Enterobacterales</taxon>
        <taxon>Morganellaceae</taxon>
        <taxon>Xenorhabdus</taxon>
    </lineage>
</organism>
<dbReference type="PROSITE" id="PS50850">
    <property type="entry name" value="MFS"/>
    <property type="match status" value="1"/>
</dbReference>
<feature type="transmembrane region" description="Helical" evidence="6">
    <location>
        <begin position="207"/>
        <end position="228"/>
    </location>
</feature>
<protein>
    <submittedName>
        <fullName evidence="8">Florfenicol-chloramphenicol exporter</fullName>
    </submittedName>
</protein>
<feature type="transmembrane region" description="Helical" evidence="6">
    <location>
        <begin position="410"/>
        <end position="430"/>
    </location>
</feature>